<dbReference type="SUPFAM" id="SSF53474">
    <property type="entry name" value="alpha/beta-Hydrolases"/>
    <property type="match status" value="1"/>
</dbReference>
<dbReference type="PANTHER" id="PTHR43798:SF27">
    <property type="entry name" value="HYDROLASE ALPHA_BETA HYDROLASE FOLD FAMILY"/>
    <property type="match status" value="1"/>
</dbReference>
<dbReference type="Proteomes" id="UP001595904">
    <property type="component" value="Unassembled WGS sequence"/>
</dbReference>
<dbReference type="EMBL" id="JBHSDU010000014">
    <property type="protein sequence ID" value="MFC4312713.1"/>
    <property type="molecule type" value="Genomic_DNA"/>
</dbReference>
<reference evidence="4" key="1">
    <citation type="journal article" date="2019" name="Int. J. Syst. Evol. Microbiol.">
        <title>The Global Catalogue of Microorganisms (GCM) 10K type strain sequencing project: providing services to taxonomists for standard genome sequencing and annotation.</title>
        <authorList>
            <consortium name="The Broad Institute Genomics Platform"/>
            <consortium name="The Broad Institute Genome Sequencing Center for Infectious Disease"/>
            <person name="Wu L."/>
            <person name="Ma J."/>
        </authorList>
    </citation>
    <scope>NUCLEOTIDE SEQUENCE [LARGE SCALE GENOMIC DNA]</scope>
    <source>
        <strain evidence="4">CGMCC 1.10759</strain>
    </source>
</reference>
<accession>A0ABV8T1D8</accession>
<dbReference type="InterPro" id="IPR029058">
    <property type="entry name" value="AB_hydrolase_fold"/>
</dbReference>
<feature type="chain" id="PRO_5046713237" evidence="1">
    <location>
        <begin position="28"/>
        <end position="526"/>
    </location>
</feature>
<evidence type="ECO:0000256" key="1">
    <source>
        <dbReference type="SAM" id="SignalP"/>
    </source>
</evidence>
<protein>
    <submittedName>
        <fullName evidence="3">Alpha/beta fold hydrolase</fullName>
    </submittedName>
</protein>
<dbReference type="PANTHER" id="PTHR43798">
    <property type="entry name" value="MONOACYLGLYCEROL LIPASE"/>
    <property type="match status" value="1"/>
</dbReference>
<dbReference type="InterPro" id="IPR000073">
    <property type="entry name" value="AB_hydrolase_1"/>
</dbReference>
<proteinExistence type="predicted"/>
<dbReference type="Gene3D" id="3.40.50.1820">
    <property type="entry name" value="alpha/beta hydrolase"/>
    <property type="match status" value="1"/>
</dbReference>
<dbReference type="Pfam" id="PF00561">
    <property type="entry name" value="Abhydrolase_1"/>
    <property type="match status" value="1"/>
</dbReference>
<sequence>MMTCAWLKRLAVSTALCAVLYSVPGLSHDLIVAPDLIRMGGEPALEAERGLIFVPENRADPASRKIAVHFLRFRALAAPAGASEAKRAPVFLMAGGPGSDFTFTNRWEREQLRLLRATRDVIYVSQRGNPRAPGLVPAMTLPPATLPLDLPGSAEQTRQSQRSTLESALQEWTRRGVDLRGYDILNIVDDLHDVRAALGYDKIVLRGCSFGSQWSLSYLKRWPQTVDRALLSGVEPLNHTYDDPRGLWASMVHLAQLAEADPSFANYVPRGGLIKSLQNVLQRLEAQPAKVEIEEPKTGRRVQITVGADDLRDLVRNPNGFSAGTRLDSLANWPRFLAELDAGDYRYLAAKTWEARTSTERRPLILFLIDNSLDITATRDAYLRKAPEEKWLGDINDYYHNTRDMTPTRRVADDFRADSSIDVPVLLLNGDLDWSTPIENSRHLRGFLKQGHLLEIAGGTHCTEMNEVMAQQPELMQKVYSFIDADFETTPAKQFFASMPKQASLAPLKFQAVTGPSLYEQWRGQR</sequence>
<organism evidence="3 4">
    <name type="scientific">Steroidobacter flavus</name>
    <dbReference type="NCBI Taxonomy" id="1842136"/>
    <lineage>
        <taxon>Bacteria</taxon>
        <taxon>Pseudomonadati</taxon>
        <taxon>Pseudomonadota</taxon>
        <taxon>Gammaproteobacteria</taxon>
        <taxon>Steroidobacterales</taxon>
        <taxon>Steroidobacteraceae</taxon>
        <taxon>Steroidobacter</taxon>
    </lineage>
</organism>
<evidence type="ECO:0000259" key="2">
    <source>
        <dbReference type="Pfam" id="PF00561"/>
    </source>
</evidence>
<gene>
    <name evidence="3" type="ORF">ACFPN2_26750</name>
</gene>
<dbReference type="RefSeq" id="WP_380602341.1">
    <property type="nucleotide sequence ID" value="NZ_JBHSDU010000014.1"/>
</dbReference>
<dbReference type="InterPro" id="IPR050266">
    <property type="entry name" value="AB_hydrolase_sf"/>
</dbReference>
<comment type="caution">
    <text evidence="3">The sequence shown here is derived from an EMBL/GenBank/DDBJ whole genome shotgun (WGS) entry which is preliminary data.</text>
</comment>
<dbReference type="GO" id="GO:0016787">
    <property type="term" value="F:hydrolase activity"/>
    <property type="evidence" value="ECO:0007669"/>
    <property type="project" value="UniProtKB-KW"/>
</dbReference>
<keyword evidence="4" id="KW-1185">Reference proteome</keyword>
<evidence type="ECO:0000313" key="4">
    <source>
        <dbReference type="Proteomes" id="UP001595904"/>
    </source>
</evidence>
<feature type="signal peptide" evidence="1">
    <location>
        <begin position="1"/>
        <end position="27"/>
    </location>
</feature>
<keyword evidence="1" id="KW-0732">Signal</keyword>
<name>A0ABV8T1D8_9GAMM</name>
<feature type="domain" description="AB hydrolase-1" evidence="2">
    <location>
        <begin position="118"/>
        <end position="462"/>
    </location>
</feature>
<evidence type="ECO:0000313" key="3">
    <source>
        <dbReference type="EMBL" id="MFC4312713.1"/>
    </source>
</evidence>
<keyword evidence="3" id="KW-0378">Hydrolase</keyword>